<proteinExistence type="predicted"/>
<dbReference type="EMBL" id="BQKY01000009">
    <property type="protein sequence ID" value="GJN91610.1"/>
    <property type="molecule type" value="Genomic_DNA"/>
</dbReference>
<sequence>MASSFSQQLLHNATVLVTDFIESTKEVHTDLYQGVDFSQLNFLERAWASWYSYIGNPILATGIMSFVMHEVVYFGRCLPWILIDRMGWFQQYKLQPNKQPSAKQQWECTKAVLKAHFSVELPQIYLFHPMAVWAGMQTYEVPFPSLWKQIIPQVVLFFFMEDTWHYVVHRIMHHRRLYKYIHKVHHEYSAPFGLAAEYAHPIEVLVLGLGTVGSPLLWCWLSGGNMHLITMYLWICGRLFQAVDSHSGYDFPWSLQNWLPIWAGAEGHDYHHEKFVDNYGSSFAHWDWLLGTDKKYKKHRAAQKAEKEALATKKVK</sequence>
<dbReference type="InterPro" id="IPR006694">
    <property type="entry name" value="Fatty_acid_hydroxylase"/>
</dbReference>
<keyword evidence="2" id="KW-0812">Transmembrane</keyword>
<dbReference type="Proteomes" id="UP001342314">
    <property type="component" value="Unassembled WGS sequence"/>
</dbReference>
<gene>
    <name evidence="6" type="ORF">Rhopal_004633-T1</name>
</gene>
<accession>A0AAV5GGB4</accession>
<evidence type="ECO:0000313" key="6">
    <source>
        <dbReference type="EMBL" id="GJN91610.1"/>
    </source>
</evidence>
<dbReference type="AlphaFoldDB" id="A0AAV5GGB4"/>
<reference evidence="6 7" key="1">
    <citation type="submission" date="2021-12" db="EMBL/GenBank/DDBJ databases">
        <title>High titer production of polyol ester of fatty acids by Rhodotorula paludigena BS15 towards product separation-free biomass refinery.</title>
        <authorList>
            <person name="Mano J."/>
            <person name="Ono H."/>
            <person name="Tanaka T."/>
            <person name="Naito K."/>
            <person name="Sushida H."/>
            <person name="Ike M."/>
            <person name="Tokuyasu K."/>
            <person name="Kitaoka M."/>
        </authorList>
    </citation>
    <scope>NUCLEOTIDE SEQUENCE [LARGE SCALE GENOMIC DNA]</scope>
    <source>
        <strain evidence="6 7">BS15</strain>
    </source>
</reference>
<dbReference type="GO" id="GO:0016491">
    <property type="term" value="F:oxidoreductase activity"/>
    <property type="evidence" value="ECO:0007669"/>
    <property type="project" value="InterPro"/>
</dbReference>
<dbReference type="GO" id="GO:0005506">
    <property type="term" value="F:iron ion binding"/>
    <property type="evidence" value="ECO:0007669"/>
    <property type="project" value="InterPro"/>
</dbReference>
<protein>
    <recommendedName>
        <fullName evidence="5">Fatty acid hydroxylase domain-containing protein</fullName>
    </recommendedName>
</protein>
<evidence type="ECO:0000259" key="5">
    <source>
        <dbReference type="Pfam" id="PF04116"/>
    </source>
</evidence>
<feature type="domain" description="Fatty acid hydroxylase" evidence="5">
    <location>
        <begin position="154"/>
        <end position="292"/>
    </location>
</feature>
<dbReference type="Pfam" id="PF04116">
    <property type="entry name" value="FA_hydroxylase"/>
    <property type="match status" value="1"/>
</dbReference>
<organism evidence="6 7">
    <name type="scientific">Rhodotorula paludigena</name>
    <dbReference type="NCBI Taxonomy" id="86838"/>
    <lineage>
        <taxon>Eukaryota</taxon>
        <taxon>Fungi</taxon>
        <taxon>Dikarya</taxon>
        <taxon>Basidiomycota</taxon>
        <taxon>Pucciniomycotina</taxon>
        <taxon>Microbotryomycetes</taxon>
        <taxon>Sporidiobolales</taxon>
        <taxon>Sporidiobolaceae</taxon>
        <taxon>Rhodotorula</taxon>
    </lineage>
</organism>
<evidence type="ECO:0000256" key="4">
    <source>
        <dbReference type="ARBA" id="ARBA00023136"/>
    </source>
</evidence>
<dbReference type="GO" id="GO:0016020">
    <property type="term" value="C:membrane"/>
    <property type="evidence" value="ECO:0007669"/>
    <property type="project" value="UniProtKB-SubCell"/>
</dbReference>
<keyword evidence="7" id="KW-1185">Reference proteome</keyword>
<evidence type="ECO:0000256" key="3">
    <source>
        <dbReference type="ARBA" id="ARBA00022989"/>
    </source>
</evidence>
<dbReference type="PANTHER" id="PTHR11863">
    <property type="entry name" value="STEROL DESATURASE"/>
    <property type="match status" value="1"/>
</dbReference>
<dbReference type="InterPro" id="IPR050307">
    <property type="entry name" value="Sterol_Desaturase_Related"/>
</dbReference>
<comment type="subcellular location">
    <subcellularLocation>
        <location evidence="1">Membrane</location>
    </subcellularLocation>
</comment>
<keyword evidence="3" id="KW-1133">Transmembrane helix</keyword>
<evidence type="ECO:0000256" key="1">
    <source>
        <dbReference type="ARBA" id="ARBA00004370"/>
    </source>
</evidence>
<comment type="caution">
    <text evidence="6">The sequence shown here is derived from an EMBL/GenBank/DDBJ whole genome shotgun (WGS) entry which is preliminary data.</text>
</comment>
<evidence type="ECO:0000313" key="7">
    <source>
        <dbReference type="Proteomes" id="UP001342314"/>
    </source>
</evidence>
<keyword evidence="4" id="KW-0472">Membrane</keyword>
<name>A0AAV5GGB4_9BASI</name>
<dbReference type="GO" id="GO:0008610">
    <property type="term" value="P:lipid biosynthetic process"/>
    <property type="evidence" value="ECO:0007669"/>
    <property type="project" value="InterPro"/>
</dbReference>
<evidence type="ECO:0000256" key="2">
    <source>
        <dbReference type="ARBA" id="ARBA00022692"/>
    </source>
</evidence>